<proteinExistence type="predicted"/>
<evidence type="ECO:0000313" key="3">
    <source>
        <dbReference type="Proteomes" id="UP001164536"/>
    </source>
</evidence>
<feature type="domain" description="LexA repressor DNA-binding" evidence="1">
    <location>
        <begin position="1"/>
        <end position="65"/>
    </location>
</feature>
<dbReference type="Proteomes" id="UP001164536">
    <property type="component" value="Chromosome"/>
</dbReference>
<evidence type="ECO:0000259" key="1">
    <source>
        <dbReference type="Pfam" id="PF01726"/>
    </source>
</evidence>
<dbReference type="Pfam" id="PF01726">
    <property type="entry name" value="LexA_DNA_bind"/>
    <property type="match status" value="1"/>
</dbReference>
<name>A0ABY7KXJ5_CITFR</name>
<dbReference type="InterPro" id="IPR006199">
    <property type="entry name" value="LexA_DNA-bd_dom"/>
</dbReference>
<reference evidence="2" key="1">
    <citation type="submission" date="2022-12" db="EMBL/GenBank/DDBJ databases">
        <title>2953647.</title>
        <authorList>
            <person name="Hergert J."/>
            <person name="Casey R."/>
            <person name="Wagner J."/>
            <person name="Young E.L."/>
            <person name="Oakeson K.F."/>
        </authorList>
    </citation>
    <scope>NUCLEOTIDE SEQUENCE</scope>
    <source>
        <strain evidence="2">2953647</strain>
    </source>
</reference>
<accession>A0ABY7KXJ5</accession>
<organism evidence="2 3">
    <name type="scientific">Citrobacter freundii</name>
    <dbReference type="NCBI Taxonomy" id="546"/>
    <lineage>
        <taxon>Bacteria</taxon>
        <taxon>Pseudomonadati</taxon>
        <taxon>Pseudomonadota</taxon>
        <taxon>Gammaproteobacteria</taxon>
        <taxon>Enterobacterales</taxon>
        <taxon>Enterobacteriaceae</taxon>
        <taxon>Citrobacter</taxon>
        <taxon>Citrobacter freundii complex</taxon>
    </lineage>
</organism>
<sequence length="106" mass="11774">MTVLTQRQQQVLDMLISYQKERGFPPTNQELATMPGCRSVNAAVEQLRALEKKGVITIKCGVARGITLHTTVKDNEAAGIIRALLANEENAKLRAVHWLHERGVKV</sequence>
<dbReference type="InterPro" id="IPR036388">
    <property type="entry name" value="WH-like_DNA-bd_sf"/>
</dbReference>
<protein>
    <submittedName>
        <fullName evidence="2">LexA family transcriptional regulator</fullName>
    </submittedName>
</protein>
<evidence type="ECO:0000313" key="2">
    <source>
        <dbReference type="EMBL" id="WAZ55485.1"/>
    </source>
</evidence>
<dbReference type="InterPro" id="IPR036390">
    <property type="entry name" value="WH_DNA-bd_sf"/>
</dbReference>
<dbReference type="SUPFAM" id="SSF46785">
    <property type="entry name" value="Winged helix' DNA-binding domain"/>
    <property type="match status" value="1"/>
</dbReference>
<keyword evidence="3" id="KW-1185">Reference proteome</keyword>
<dbReference type="RefSeq" id="WP_071684255.1">
    <property type="nucleotide sequence ID" value="NZ_CAJNLX020000001.1"/>
</dbReference>
<dbReference type="Gene3D" id="1.10.10.10">
    <property type="entry name" value="Winged helix-like DNA-binding domain superfamily/Winged helix DNA-binding domain"/>
    <property type="match status" value="1"/>
</dbReference>
<gene>
    <name evidence="2" type="ORF">O4000_14285</name>
</gene>
<dbReference type="EMBL" id="CP114564">
    <property type="protein sequence ID" value="WAZ55485.1"/>
    <property type="molecule type" value="Genomic_DNA"/>
</dbReference>